<evidence type="ECO:0000313" key="2">
    <source>
        <dbReference type="EMBL" id="RID94447.1"/>
    </source>
</evidence>
<name>A0A1B3WCA9_9FIRM</name>
<evidence type="ECO:0000313" key="1">
    <source>
        <dbReference type="EMBL" id="AOH38603.1"/>
    </source>
</evidence>
<evidence type="ECO:0008006" key="5">
    <source>
        <dbReference type="Google" id="ProtNLM"/>
    </source>
</evidence>
<evidence type="ECO:0000313" key="3">
    <source>
        <dbReference type="Proteomes" id="UP000094757"/>
    </source>
</evidence>
<dbReference type="EMBL" id="CP017037">
    <property type="protein sequence ID" value="AOH38603.1"/>
    <property type="molecule type" value="Genomic_DNA"/>
</dbReference>
<evidence type="ECO:0000313" key="4">
    <source>
        <dbReference type="Proteomes" id="UP000266262"/>
    </source>
</evidence>
<dbReference type="RefSeq" id="WP_022513565.1">
    <property type="nucleotide sequence ID" value="NZ_CP017037.1"/>
</dbReference>
<dbReference type="Pfam" id="PF11068">
    <property type="entry name" value="YlqD"/>
    <property type="match status" value="1"/>
</dbReference>
<gene>
    <name evidence="1" type="ORF">BCB69_00490</name>
    <name evidence="2" type="ORF">DX915_02700</name>
</gene>
<dbReference type="EMBL" id="QWKU01000001">
    <property type="protein sequence ID" value="RID94447.1"/>
    <property type="molecule type" value="Genomic_DNA"/>
</dbReference>
<accession>A0A1B3WCA9</accession>
<keyword evidence="4" id="KW-1185">Reference proteome</keyword>
<protein>
    <recommendedName>
        <fullName evidence="5">16S rRNA processing protein RimM</fullName>
    </recommendedName>
</protein>
<reference evidence="1" key="1">
    <citation type="submission" date="2016-08" db="EMBL/GenBank/DDBJ databases">
        <authorList>
            <person name="Seilhamer J.J."/>
        </authorList>
    </citation>
    <scope>NUCLEOTIDE SEQUENCE [LARGE SCALE GENOMIC DNA]</scope>
    <source>
        <strain evidence="1">F0677</strain>
    </source>
</reference>
<dbReference type="Proteomes" id="UP000266262">
    <property type="component" value="Unassembled WGS sequence"/>
</dbReference>
<dbReference type="KEGG" id="dpn:BCB69_00490"/>
<dbReference type="Gene3D" id="6.10.140.1110">
    <property type="match status" value="1"/>
</dbReference>
<reference evidence="2 4" key="3">
    <citation type="submission" date="2018-08" db="EMBL/GenBank/DDBJ databases">
        <title>Draft genome sequence of Dialister pneumosintes KCOM 1685.</title>
        <authorList>
            <person name="Kook J.-K."/>
            <person name="Park S.-N."/>
            <person name="Lim Y.K."/>
        </authorList>
    </citation>
    <scope>NUCLEOTIDE SEQUENCE [LARGE SCALE GENOMIC DNA]</scope>
    <source>
        <strain evidence="2 4">KCOM 1685</strain>
    </source>
</reference>
<proteinExistence type="predicted"/>
<dbReference type="Proteomes" id="UP000094757">
    <property type="component" value="Chromosome"/>
</dbReference>
<sequence>MDEMQILVPVTVKSKLTETLKNTLMNEIDQNLSRVEHDLSSLEFEANGKIAEQAKLNMQGVASLRAQFEQQKFQMTQVKEKLLADKEHLNKLTIGAEIVRPSMTRVVTLRVGDDMNQVLAGEILVEDGKVVAFRN</sequence>
<dbReference type="AlphaFoldDB" id="A0A1B3WCA9"/>
<dbReference type="STRING" id="39950.BCB69_00490"/>
<reference evidence="3" key="2">
    <citation type="submission" date="2016-08" db="EMBL/GenBank/DDBJ databases">
        <authorList>
            <person name="Holder M.E."/>
            <person name="Ajami N.J."/>
            <person name="Petrosino J.F."/>
        </authorList>
    </citation>
    <scope>NUCLEOTIDE SEQUENCE [LARGE SCALE GENOMIC DNA]</scope>
    <source>
        <strain evidence="3">F0677</strain>
    </source>
</reference>
<dbReference type="OrthoDB" id="1682134at2"/>
<organism evidence="1 3">
    <name type="scientific">Dialister pneumosintes</name>
    <dbReference type="NCBI Taxonomy" id="39950"/>
    <lineage>
        <taxon>Bacteria</taxon>
        <taxon>Bacillati</taxon>
        <taxon>Bacillota</taxon>
        <taxon>Negativicutes</taxon>
        <taxon>Veillonellales</taxon>
        <taxon>Veillonellaceae</taxon>
        <taxon>Dialister</taxon>
    </lineage>
</organism>
<dbReference type="InterPro" id="IPR021297">
    <property type="entry name" value="YlqD"/>
</dbReference>